<comment type="caution">
    <text evidence="5">The sequence shown here is derived from an EMBL/GenBank/DDBJ whole genome shotgun (WGS) entry which is preliminary data.</text>
</comment>
<feature type="repeat" description="TPR" evidence="3">
    <location>
        <begin position="432"/>
        <end position="465"/>
    </location>
</feature>
<sequence>MNTLKKYSNTISMSLLQTLIFLMLGGISSVQAQQKVHISDKEDVVKQIAGLLNKGDLNKAKQVLDLQIAKSPKDSDLRMFLGKYYWLRKDYSKARFELNKSVAFNPGNVDAKHLLVAVEMETGRYSSAICYVNELLEVNPYWRGLWRKKIDLYRLQGNHVEADRLLKRISQIFPDDKELEADRNYQAELKANDLRKSGKIEDAIAVNKLLIQEKPNQLALYHELANNYIKAGDYYAALSTVDRGLTYFPGNGSLVDKKISILEHDKRYDEILSLLQAQSKGGSGINRTKYNYFLLEAARHANAKDPATLYGKILEADPGNVEAFPHVLNKTIANQQYDEALHLLRSYANVRGMDKALSLRELDIYRLKADKNKVRSLTRSLFLQHPNDTDIKAAYVASLIEETRADMAANEYRAAIPKLNEILNYGEAEERDYALNSMYNAYYQTGRFSDAIVLLQEKINLDPRNVDLKIKLSGIYEVQEQYERAAEIYESVLTEVSQVERENYVSGYNDLMLKMVKLANEQGNYPLAYQWTKRWLKHFPQDKYALMYGVNLSNQLGLKEEMLAHAQMASNLYPQDIPFKLKLANAQLLNGANIQEAYDLVKKEIALYPYHEEVRNTFVQFSTDYANNLLKNKADKEVIAVADQALYYKPQDKELKYLKGLAYEKLKQYDSAYYYQSFYEPSLLELEDFKAHLQFLNQKGFKNEVGLYHLRSRFGDNYTIQSISTFEYSRFEGVNTFIGRINYSGRSEGKGIQGQLEWGRGWDAKWATKIDAAISNKYFPKTAFNASVYRQFKNDWELELGAGYRQLYTEEHLYNGVLGLTKEINSFRLNAKYMQFFLDGHLLYNVGLQGRYYMNNPKNYLMAMANIGNSPDVMLLNYQFINSFSVMNAMVGAGVGRMVSKHISAGVLGTWYNYETHNYEIPYRNLYNLYFQVNVSF</sequence>
<reference evidence="5 6" key="1">
    <citation type="submission" date="2024-01" db="EMBL/GenBank/DDBJ databases">
        <title>Sphingobacterium tenebrionis sp. nov., a novel endophyte isolated from tenebrio molitor intestines.</title>
        <authorList>
            <person name="Zhang C."/>
        </authorList>
    </citation>
    <scope>NUCLEOTIDE SEQUENCE [LARGE SCALE GENOMIC DNA]</scope>
    <source>
        <strain evidence="5 6">PU5-4</strain>
    </source>
</reference>
<evidence type="ECO:0000313" key="5">
    <source>
        <dbReference type="EMBL" id="MEI5984454.1"/>
    </source>
</evidence>
<organism evidence="5 6">
    <name type="scientific">Sphingobacterium tenebrionis</name>
    <dbReference type="NCBI Taxonomy" id="3111775"/>
    <lineage>
        <taxon>Bacteria</taxon>
        <taxon>Pseudomonadati</taxon>
        <taxon>Bacteroidota</taxon>
        <taxon>Sphingobacteriia</taxon>
        <taxon>Sphingobacteriales</taxon>
        <taxon>Sphingobacteriaceae</taxon>
        <taxon>Sphingobacterium</taxon>
    </lineage>
</organism>
<evidence type="ECO:0000313" key="6">
    <source>
        <dbReference type="Proteomes" id="UP001363035"/>
    </source>
</evidence>
<feature type="domain" description="YaiO beta-barrel" evidence="4">
    <location>
        <begin position="702"/>
        <end position="872"/>
    </location>
</feature>
<dbReference type="SMART" id="SM00028">
    <property type="entry name" value="TPR"/>
    <property type="match status" value="5"/>
</dbReference>
<protein>
    <submittedName>
        <fullName evidence="5">YaiO family outer membrane beta-barrel protein</fullName>
    </submittedName>
</protein>
<dbReference type="PROSITE" id="PS50005">
    <property type="entry name" value="TPR"/>
    <property type="match status" value="2"/>
</dbReference>
<evidence type="ECO:0000256" key="2">
    <source>
        <dbReference type="ARBA" id="ARBA00022803"/>
    </source>
</evidence>
<feature type="repeat" description="TPR" evidence="3">
    <location>
        <begin position="218"/>
        <end position="251"/>
    </location>
</feature>
<keyword evidence="6" id="KW-1185">Reference proteome</keyword>
<dbReference type="PANTHER" id="PTHR44943:SF8">
    <property type="entry name" value="TPR REPEAT-CONTAINING PROTEIN MJ0263"/>
    <property type="match status" value="1"/>
</dbReference>
<dbReference type="SUPFAM" id="SSF48452">
    <property type="entry name" value="TPR-like"/>
    <property type="match status" value="2"/>
</dbReference>
<dbReference type="InterPro" id="IPR011990">
    <property type="entry name" value="TPR-like_helical_dom_sf"/>
</dbReference>
<dbReference type="NCBIfam" id="TIGR04390">
    <property type="entry name" value="OMP_YaiO_dom"/>
    <property type="match status" value="1"/>
</dbReference>
<dbReference type="Proteomes" id="UP001363035">
    <property type="component" value="Unassembled WGS sequence"/>
</dbReference>
<dbReference type="InterPro" id="IPR051685">
    <property type="entry name" value="Ycf3/AcsC/BcsC/TPR_MFPF"/>
</dbReference>
<dbReference type="Gene3D" id="1.25.40.10">
    <property type="entry name" value="Tetratricopeptide repeat domain"/>
    <property type="match status" value="4"/>
</dbReference>
<dbReference type="Pfam" id="PF19413">
    <property type="entry name" value="YaiO"/>
    <property type="match status" value="1"/>
</dbReference>
<keyword evidence="2 3" id="KW-0802">TPR repeat</keyword>
<keyword evidence="1" id="KW-0677">Repeat</keyword>
<dbReference type="InterPro" id="IPR019734">
    <property type="entry name" value="TPR_rpt"/>
</dbReference>
<proteinExistence type="predicted"/>
<dbReference type="PANTHER" id="PTHR44943">
    <property type="entry name" value="CELLULOSE SYNTHASE OPERON PROTEIN C"/>
    <property type="match status" value="1"/>
</dbReference>
<evidence type="ECO:0000256" key="1">
    <source>
        <dbReference type="ARBA" id="ARBA00022737"/>
    </source>
</evidence>
<name>A0ABU8I4T8_9SPHI</name>
<dbReference type="RefSeq" id="WP_134776592.1">
    <property type="nucleotide sequence ID" value="NZ_JAYLLN010000010.1"/>
</dbReference>
<evidence type="ECO:0000259" key="4">
    <source>
        <dbReference type="Pfam" id="PF19413"/>
    </source>
</evidence>
<dbReference type="EMBL" id="JAYLLN010000010">
    <property type="protein sequence ID" value="MEI5984454.1"/>
    <property type="molecule type" value="Genomic_DNA"/>
</dbReference>
<accession>A0ABU8I4T8</accession>
<gene>
    <name evidence="5" type="ORF">VJ786_06015</name>
</gene>
<dbReference type="InterPro" id="IPR030887">
    <property type="entry name" value="Beta-barrel_YaiO"/>
</dbReference>
<evidence type="ECO:0000256" key="3">
    <source>
        <dbReference type="PROSITE-ProRule" id="PRU00339"/>
    </source>
</evidence>